<reference evidence="4 5" key="1">
    <citation type="submission" date="2018-06" db="EMBL/GenBank/DDBJ databases">
        <authorList>
            <consortium name="Pathogen Informatics"/>
            <person name="Doyle S."/>
        </authorList>
    </citation>
    <scope>NUCLEOTIDE SEQUENCE [LARGE SCALE GENOMIC DNA]</scope>
    <source>
        <strain evidence="4 5">NCTC10764</strain>
    </source>
</reference>
<evidence type="ECO:0000259" key="3">
    <source>
        <dbReference type="Pfam" id="PF03628"/>
    </source>
</evidence>
<feature type="domain" description="PapG carbohydrate-binding" evidence="2">
    <location>
        <begin position="1"/>
        <end position="226"/>
    </location>
</feature>
<accession>A0A376IZ39</accession>
<dbReference type="GO" id="GO:0007155">
    <property type="term" value="P:cell adhesion"/>
    <property type="evidence" value="ECO:0007669"/>
    <property type="project" value="InterPro"/>
</dbReference>
<dbReference type="SUPFAM" id="SSF49401">
    <property type="entry name" value="Bacterial adhesins"/>
    <property type="match status" value="1"/>
</dbReference>
<feature type="chain" id="PRO_5016853865" evidence="1">
    <location>
        <begin position="22"/>
        <end position="335"/>
    </location>
</feature>
<evidence type="ECO:0000256" key="1">
    <source>
        <dbReference type="SAM" id="SignalP"/>
    </source>
</evidence>
<evidence type="ECO:0000313" key="5">
    <source>
        <dbReference type="Proteomes" id="UP000255201"/>
    </source>
</evidence>
<feature type="domain" description="PapG chaperone-binding" evidence="3">
    <location>
        <begin position="228"/>
        <end position="335"/>
    </location>
</feature>
<dbReference type="Gene3D" id="2.60.40.1370">
    <property type="entry name" value="Bacterial adhesin receptor binding domain"/>
    <property type="match status" value="1"/>
</dbReference>
<dbReference type="InterPro" id="IPR008966">
    <property type="entry name" value="Adhesion_dom_sf"/>
</dbReference>
<keyword evidence="1" id="KW-0732">Signal</keyword>
<feature type="signal peptide" evidence="1">
    <location>
        <begin position="1"/>
        <end position="21"/>
    </location>
</feature>
<dbReference type="GO" id="GO:0030246">
    <property type="term" value="F:carbohydrate binding"/>
    <property type="evidence" value="ECO:0007669"/>
    <property type="project" value="InterPro"/>
</dbReference>
<dbReference type="AlphaFoldDB" id="A0A376IZ39"/>
<dbReference type="CDD" id="cd00239">
    <property type="entry name" value="PapG_CBD"/>
    <property type="match status" value="1"/>
</dbReference>
<evidence type="ECO:0000313" key="4">
    <source>
        <dbReference type="EMBL" id="STE53405.1"/>
    </source>
</evidence>
<evidence type="ECO:0000259" key="2">
    <source>
        <dbReference type="Pfam" id="PF03627"/>
    </source>
</evidence>
<dbReference type="InterPro" id="IPR036937">
    <property type="entry name" value="Adhesion_dom_fimbrial_sf"/>
</dbReference>
<dbReference type="GO" id="GO:0009289">
    <property type="term" value="C:pilus"/>
    <property type="evidence" value="ECO:0007669"/>
    <property type="project" value="InterPro"/>
</dbReference>
<protein>
    <submittedName>
        <fullName evidence="4">Protein PapG</fullName>
    </submittedName>
</protein>
<organism evidence="4 5">
    <name type="scientific">Escherichia coli</name>
    <dbReference type="NCBI Taxonomy" id="562"/>
    <lineage>
        <taxon>Bacteria</taxon>
        <taxon>Pseudomonadati</taxon>
        <taxon>Pseudomonadota</taxon>
        <taxon>Gammaproteobacteria</taxon>
        <taxon>Enterobacterales</taxon>
        <taxon>Enterobacteriaceae</taxon>
        <taxon>Escherichia</taxon>
    </lineage>
</organism>
<sequence>MKKWFPAFLFLSLSGCNDALAGWHNVMFYAFNDYSGYDSGNMTIFDRGQFTIPWKTGAASAIYSSCQTPEFVSGVYFQEYIAWVLVPRSAQPTDGYTVFFDGYSKYGWNQENTGDYGYYYFLNGYEWDTWTSDGGRVCAPVGNTKQLSNTFNELRFSLLLPADLPKGRYEVPIKYIRGIQHHYYNGWREHYKMPYSQVKQLPATNTLMLSFNNTGSCRPSAQSLEINHGNLSIDSAHGNYASQAVTIYCDVPVTVKISLFSNTQPAYNNQGVAVGLGNGWDSIIYLDGVKRNEETLRWNTAGSRTVTVGSKLYGEAGKITSGALSGSMTMIMHLP</sequence>
<dbReference type="PROSITE" id="PS51257">
    <property type="entry name" value="PROKAR_LIPOPROTEIN"/>
    <property type="match status" value="1"/>
</dbReference>
<dbReference type="Proteomes" id="UP000255201">
    <property type="component" value="Unassembled WGS sequence"/>
</dbReference>
<name>A0A376IZ39_ECOLX</name>
<dbReference type="Pfam" id="PF03628">
    <property type="entry name" value="PapG_C"/>
    <property type="match status" value="1"/>
</dbReference>
<proteinExistence type="predicted"/>
<dbReference type="Pfam" id="PF03627">
    <property type="entry name" value="PapG_N"/>
    <property type="match status" value="1"/>
</dbReference>
<dbReference type="InterPro" id="IPR038420">
    <property type="entry name" value="PapG_carbohydrate-bd_sf"/>
</dbReference>
<dbReference type="InterPro" id="IPR005309">
    <property type="entry name" value="PapG_chaper-bd_C"/>
</dbReference>
<dbReference type="EMBL" id="UFZL01000001">
    <property type="protein sequence ID" value="STE53405.1"/>
    <property type="molecule type" value="Genomic_DNA"/>
</dbReference>
<dbReference type="Gene3D" id="2.60.40.1090">
    <property type="entry name" value="Fimbrial-type adhesion domain"/>
    <property type="match status" value="1"/>
</dbReference>
<dbReference type="InterPro" id="IPR005310">
    <property type="entry name" value="PapG_carb-bd_N"/>
</dbReference>
<gene>
    <name evidence="4" type="primary">papG</name>
    <name evidence="4" type="ORF">NCTC10764_00032</name>
</gene>